<organism evidence="1">
    <name type="scientific">Anguilla anguilla</name>
    <name type="common">European freshwater eel</name>
    <name type="synonym">Muraena anguilla</name>
    <dbReference type="NCBI Taxonomy" id="7936"/>
    <lineage>
        <taxon>Eukaryota</taxon>
        <taxon>Metazoa</taxon>
        <taxon>Chordata</taxon>
        <taxon>Craniata</taxon>
        <taxon>Vertebrata</taxon>
        <taxon>Euteleostomi</taxon>
        <taxon>Actinopterygii</taxon>
        <taxon>Neopterygii</taxon>
        <taxon>Teleostei</taxon>
        <taxon>Anguilliformes</taxon>
        <taxon>Anguillidae</taxon>
        <taxon>Anguilla</taxon>
    </lineage>
</organism>
<reference evidence="1" key="1">
    <citation type="submission" date="2014-11" db="EMBL/GenBank/DDBJ databases">
        <authorList>
            <person name="Amaro Gonzalez C."/>
        </authorList>
    </citation>
    <scope>NUCLEOTIDE SEQUENCE</scope>
</reference>
<sequence length="29" mass="3308">MCVCVFPMSCLQLVFSTEYGQNLPPILHH</sequence>
<evidence type="ECO:0000313" key="1">
    <source>
        <dbReference type="EMBL" id="JAH26239.1"/>
    </source>
</evidence>
<accession>A0A0E9RAY4</accession>
<dbReference type="AlphaFoldDB" id="A0A0E9RAY4"/>
<dbReference type="EMBL" id="GBXM01082338">
    <property type="protein sequence ID" value="JAH26239.1"/>
    <property type="molecule type" value="Transcribed_RNA"/>
</dbReference>
<protein>
    <submittedName>
        <fullName evidence="1">Uncharacterized protein</fullName>
    </submittedName>
</protein>
<proteinExistence type="predicted"/>
<name>A0A0E9RAY4_ANGAN</name>
<reference evidence="1" key="2">
    <citation type="journal article" date="2015" name="Fish Shellfish Immunol.">
        <title>Early steps in the European eel (Anguilla anguilla)-Vibrio vulnificus interaction in the gills: Role of the RtxA13 toxin.</title>
        <authorList>
            <person name="Callol A."/>
            <person name="Pajuelo D."/>
            <person name="Ebbesson L."/>
            <person name="Teles M."/>
            <person name="MacKenzie S."/>
            <person name="Amaro C."/>
        </authorList>
    </citation>
    <scope>NUCLEOTIDE SEQUENCE</scope>
</reference>